<organism evidence="1 2">
    <name type="scientific">Lysobacter antibioticus</name>
    <dbReference type="NCBI Taxonomy" id="84531"/>
    <lineage>
        <taxon>Bacteria</taxon>
        <taxon>Pseudomonadati</taxon>
        <taxon>Pseudomonadota</taxon>
        <taxon>Gammaproteobacteria</taxon>
        <taxon>Lysobacterales</taxon>
        <taxon>Lysobacteraceae</taxon>
        <taxon>Lysobacter</taxon>
    </lineage>
</organism>
<evidence type="ECO:0000313" key="1">
    <source>
        <dbReference type="EMBL" id="ALN81011.1"/>
    </source>
</evidence>
<dbReference type="Proteomes" id="UP000060787">
    <property type="component" value="Chromosome"/>
</dbReference>
<dbReference type="STRING" id="84531.LA76x_2881"/>
<evidence type="ECO:0000313" key="2">
    <source>
        <dbReference type="Proteomes" id="UP000060787"/>
    </source>
</evidence>
<dbReference type="AlphaFoldDB" id="A0A0S2FBY8"/>
<sequence length="75" mass="7625">MQVPGIRGPRRRHRVLTLVSPSCGARSSGTLDAGSGAGRAFVACVPPRGAGDLNMLNNHAAVTGVRQARSCSLGA</sequence>
<dbReference type="KEGG" id="lab:LA76x_2881"/>
<keyword evidence="2" id="KW-1185">Reference proteome</keyword>
<reference evidence="1 2" key="1">
    <citation type="journal article" date="2015" name="BMC Genomics">
        <title>Comparative genomics and metabolic profiling of the genus Lysobacter.</title>
        <authorList>
            <person name="de Bruijn I."/>
            <person name="Cheng X."/>
            <person name="de Jager V."/>
            <person name="Exposito R.G."/>
            <person name="Watrous J."/>
            <person name="Patel N."/>
            <person name="Postma J."/>
            <person name="Dorrestein P.C."/>
            <person name="Kobayashi D."/>
            <person name="Raaijmakers J.M."/>
        </authorList>
    </citation>
    <scope>NUCLEOTIDE SEQUENCE [LARGE SCALE GENOMIC DNA]</scope>
    <source>
        <strain evidence="1 2">76</strain>
    </source>
</reference>
<proteinExistence type="predicted"/>
<accession>A0A0S2FBY8</accession>
<protein>
    <submittedName>
        <fullName evidence="1">Uncharacterized protein</fullName>
    </submittedName>
</protein>
<gene>
    <name evidence="1" type="ORF">LA76x_2881</name>
</gene>
<dbReference type="EMBL" id="CP011129">
    <property type="protein sequence ID" value="ALN81011.1"/>
    <property type="molecule type" value="Genomic_DNA"/>
</dbReference>
<name>A0A0S2FBY8_LYSAN</name>